<dbReference type="EMBL" id="BJXA01000010">
    <property type="protein sequence ID" value="GEM37573.1"/>
    <property type="molecule type" value="Genomic_DNA"/>
</dbReference>
<proteinExistence type="predicted"/>
<evidence type="ECO:0000313" key="1">
    <source>
        <dbReference type="EMBL" id="GEM37573.1"/>
    </source>
</evidence>
<gene>
    <name evidence="1" type="ORF">NN4_20920</name>
</gene>
<comment type="caution">
    <text evidence="1">The sequence shown here is derived from an EMBL/GenBank/DDBJ whole genome shotgun (WGS) entry which is preliminary data.</text>
</comment>
<dbReference type="AlphaFoldDB" id="A0A511MA92"/>
<name>A0A511MA92_9NOCA</name>
<sequence>MNAQSAAELRISTSRYPTRTGSPAFAHSHPTAAVQAVGWYGFRCPRQPVEKGRWFSPLKVHRLASTQCGPLPSRLGTVLARARRYTFKGENVIGMANVV</sequence>
<dbReference type="Proteomes" id="UP000321424">
    <property type="component" value="Unassembled WGS sequence"/>
</dbReference>
<protein>
    <submittedName>
        <fullName evidence="1">Uncharacterized protein</fullName>
    </submittedName>
</protein>
<accession>A0A511MA92</accession>
<evidence type="ECO:0000313" key="2">
    <source>
        <dbReference type="Proteomes" id="UP000321424"/>
    </source>
</evidence>
<keyword evidence="2" id="KW-1185">Reference proteome</keyword>
<organism evidence="1 2">
    <name type="scientific">Nocardia ninae NBRC 108245</name>
    <dbReference type="NCBI Taxonomy" id="1210091"/>
    <lineage>
        <taxon>Bacteria</taxon>
        <taxon>Bacillati</taxon>
        <taxon>Actinomycetota</taxon>
        <taxon>Actinomycetes</taxon>
        <taxon>Mycobacteriales</taxon>
        <taxon>Nocardiaceae</taxon>
        <taxon>Nocardia</taxon>
    </lineage>
</organism>
<reference evidence="1 2" key="1">
    <citation type="submission" date="2019-07" db="EMBL/GenBank/DDBJ databases">
        <title>Whole genome shotgun sequence of Nocardia ninae NBRC 108245.</title>
        <authorList>
            <person name="Hosoyama A."/>
            <person name="Uohara A."/>
            <person name="Ohji S."/>
            <person name="Ichikawa N."/>
        </authorList>
    </citation>
    <scope>NUCLEOTIDE SEQUENCE [LARGE SCALE GENOMIC DNA]</scope>
    <source>
        <strain evidence="1 2">NBRC 108245</strain>
    </source>
</reference>